<reference evidence="3" key="1">
    <citation type="submission" date="2015-06" db="EMBL/GenBank/DDBJ databases">
        <title>Expansion of signal transduction pathways in fungi by whole-genome duplication.</title>
        <authorList>
            <consortium name="DOE Joint Genome Institute"/>
            <person name="Corrochano L.M."/>
            <person name="Kuo A."/>
            <person name="Marcet-Houben M."/>
            <person name="Polaino S."/>
            <person name="Salamov A."/>
            <person name="Villalobos J.M."/>
            <person name="Alvarez M.I."/>
            <person name="Avalos J."/>
            <person name="Benito E.P."/>
            <person name="Benoit I."/>
            <person name="Burger G."/>
            <person name="Camino L.P."/>
            <person name="Canovas D."/>
            <person name="Cerda-Olmedo E."/>
            <person name="Cheng J.-F."/>
            <person name="Dominguez A."/>
            <person name="Elias M."/>
            <person name="Eslava A.P."/>
            <person name="Glaser F."/>
            <person name="Grimwood J."/>
            <person name="Gutierrez G."/>
            <person name="Heitman J."/>
            <person name="Henrissat B."/>
            <person name="Iturriaga E.A."/>
            <person name="Lang B.F."/>
            <person name="Lavin J.L."/>
            <person name="Lee S."/>
            <person name="Li W."/>
            <person name="Lindquist E."/>
            <person name="Lopez-Garcia S."/>
            <person name="Luque E.M."/>
            <person name="Marcos A.T."/>
            <person name="Martin J."/>
            <person name="McCluskey K."/>
            <person name="Medina H.R."/>
            <person name="Miralles-Duran A."/>
            <person name="Miyazaki A."/>
            <person name="Munoz-Torres E."/>
            <person name="Oguiza J.A."/>
            <person name="Ohm R."/>
            <person name="Olmedo M."/>
            <person name="Orejas M."/>
            <person name="Ortiz-Castellanos L."/>
            <person name="Pisabarro A.G."/>
            <person name="Rodriguez-Romero J."/>
            <person name="Ruiz-Herrera J."/>
            <person name="Ruiz-Vazquez R."/>
            <person name="Sanz C."/>
            <person name="Schackwitz W."/>
            <person name="Schmutz J."/>
            <person name="Shahriari M."/>
            <person name="Shelest E."/>
            <person name="Silva-Franco F."/>
            <person name="Soanes D."/>
            <person name="Syed K."/>
            <person name="Tagua V.G."/>
            <person name="Talbot N.J."/>
            <person name="Thon M."/>
            <person name="De vries R.P."/>
            <person name="Wiebenga A."/>
            <person name="Yadav J.S."/>
            <person name="Braun E.L."/>
            <person name="Baker S."/>
            <person name="Garre V."/>
            <person name="Horwitz B."/>
            <person name="Torres-Martinez S."/>
            <person name="Idnurm A."/>
            <person name="Herrera-Estrella A."/>
            <person name="Gabaldon T."/>
            <person name="Grigoriev I.V."/>
        </authorList>
    </citation>
    <scope>NUCLEOTIDE SEQUENCE [LARGE SCALE GENOMIC DNA]</scope>
    <source>
        <strain evidence="3">NRRL 1555(-)</strain>
    </source>
</reference>
<feature type="chain" id="PRO_5007891325" evidence="1">
    <location>
        <begin position="18"/>
        <end position="57"/>
    </location>
</feature>
<accession>A0A167PWB6</accession>
<dbReference type="EMBL" id="KV440973">
    <property type="protein sequence ID" value="OAD78648.1"/>
    <property type="molecule type" value="Genomic_DNA"/>
</dbReference>
<dbReference type="GeneID" id="28991355"/>
<dbReference type="RefSeq" id="XP_018296688.1">
    <property type="nucleotide sequence ID" value="XM_018430449.1"/>
</dbReference>
<sequence length="57" mass="6004">MKIFFLTFTTLIASAFAAPYGHTTYGKIGSDGKTIGMLNNVAEGGLFNDNSQGSGRN</sequence>
<proteinExistence type="predicted"/>
<keyword evidence="3" id="KW-1185">Reference proteome</keyword>
<dbReference type="VEuPathDB" id="FungiDB:PHYBLDRAFT_140708"/>
<gene>
    <name evidence="2" type="ORF">PHYBLDRAFT_140708</name>
</gene>
<evidence type="ECO:0000256" key="1">
    <source>
        <dbReference type="SAM" id="SignalP"/>
    </source>
</evidence>
<protein>
    <submittedName>
        <fullName evidence="2">Uncharacterized protein</fullName>
    </submittedName>
</protein>
<name>A0A167PWB6_PHYB8</name>
<keyword evidence="1" id="KW-0732">Signal</keyword>
<feature type="signal peptide" evidence="1">
    <location>
        <begin position="1"/>
        <end position="17"/>
    </location>
</feature>
<organism evidence="2 3">
    <name type="scientific">Phycomyces blakesleeanus (strain ATCC 8743b / DSM 1359 / FGSC 10004 / NBRC 33097 / NRRL 1555)</name>
    <dbReference type="NCBI Taxonomy" id="763407"/>
    <lineage>
        <taxon>Eukaryota</taxon>
        <taxon>Fungi</taxon>
        <taxon>Fungi incertae sedis</taxon>
        <taxon>Mucoromycota</taxon>
        <taxon>Mucoromycotina</taxon>
        <taxon>Mucoromycetes</taxon>
        <taxon>Mucorales</taxon>
        <taxon>Phycomycetaceae</taxon>
        <taxon>Phycomyces</taxon>
    </lineage>
</organism>
<dbReference type="AlphaFoldDB" id="A0A167PWB6"/>
<evidence type="ECO:0000313" key="3">
    <source>
        <dbReference type="Proteomes" id="UP000077315"/>
    </source>
</evidence>
<dbReference type="InParanoid" id="A0A167PWB6"/>
<dbReference type="Proteomes" id="UP000077315">
    <property type="component" value="Unassembled WGS sequence"/>
</dbReference>
<evidence type="ECO:0000313" key="2">
    <source>
        <dbReference type="EMBL" id="OAD78648.1"/>
    </source>
</evidence>